<dbReference type="KEGG" id="cme:CYME_CMT472C"/>
<dbReference type="EC" id="5.2.1.8" evidence="1"/>
<dbReference type="PROSITE" id="PS50059">
    <property type="entry name" value="FKBP_PPIASE"/>
    <property type="match status" value="1"/>
</dbReference>
<keyword evidence="1" id="KW-0697">Rotamase</keyword>
<evidence type="ECO:0000259" key="2">
    <source>
        <dbReference type="PROSITE" id="PS50059"/>
    </source>
</evidence>
<evidence type="ECO:0000256" key="1">
    <source>
        <dbReference type="PROSITE-ProRule" id="PRU00277"/>
    </source>
</evidence>
<dbReference type="GO" id="GO:0003755">
    <property type="term" value="F:peptidyl-prolyl cis-trans isomerase activity"/>
    <property type="evidence" value="ECO:0007669"/>
    <property type="project" value="UniProtKB-KW"/>
</dbReference>
<dbReference type="InterPro" id="IPR053111">
    <property type="entry name" value="Chloro_FKBP-type_PPIase"/>
</dbReference>
<dbReference type="HOGENOM" id="CLU_1236604_0_0_1"/>
<dbReference type="GO" id="GO:0009507">
    <property type="term" value="C:chloroplast"/>
    <property type="evidence" value="ECO:0007669"/>
    <property type="project" value="TreeGrafter"/>
</dbReference>
<keyword evidence="4" id="KW-1185">Reference proteome</keyword>
<reference evidence="3 4" key="2">
    <citation type="journal article" date="2007" name="BMC Biol.">
        <title>A 100%-complete sequence reveals unusually simple genomic features in the hot-spring red alga Cyanidioschyzon merolae.</title>
        <authorList>
            <person name="Nozaki H."/>
            <person name="Takano H."/>
            <person name="Misumi O."/>
            <person name="Terasawa K."/>
            <person name="Matsuzaki M."/>
            <person name="Maruyama S."/>
            <person name="Nishida K."/>
            <person name="Yagisawa F."/>
            <person name="Yoshida Y."/>
            <person name="Fujiwara T."/>
            <person name="Takio S."/>
            <person name="Tamura K."/>
            <person name="Chung S.J."/>
            <person name="Nakamura S."/>
            <person name="Kuroiwa H."/>
            <person name="Tanaka K."/>
            <person name="Sato N."/>
            <person name="Kuroiwa T."/>
        </authorList>
    </citation>
    <scope>NUCLEOTIDE SEQUENCE [LARGE SCALE GENOMIC DNA]</scope>
    <source>
        <strain evidence="3 4">10D</strain>
    </source>
</reference>
<dbReference type="InterPro" id="IPR001179">
    <property type="entry name" value="PPIase_FKBP_dom"/>
</dbReference>
<dbReference type="AlphaFoldDB" id="M1VMP6"/>
<dbReference type="PANTHER" id="PTHR47598:SF1">
    <property type="entry name" value="PEPTIDYL-PROLYL CIS-TRANS ISOMERASE FKBP17-2, CHLOROPLASTIC"/>
    <property type="match status" value="1"/>
</dbReference>
<dbReference type="STRING" id="280699.M1VMP6"/>
<dbReference type="OrthoDB" id="3654at2759"/>
<sequence length="224" mass="24342">MVFVGVQPVPGHGVALNARNLQRTRSGKELPRKHRSRCFLSAGSNGRTTLRAALPLALSLTRRQLLERLLFMAGVSAWLRLPGLEGARAAGTTTPQKLDLSKFVRDPSGVLYRDYKEGTGASPKDGDLVVINYIGYLSDGTIFDNTTAKGRKPLAFIFGKKQMVPGVEKGIETMKTGGKRRIIVPSELGFGERGVCIEGQGCLVPPNETLTYDVELMRVSIAPF</sequence>
<protein>
    <recommendedName>
        <fullName evidence="1">peptidylprolyl isomerase</fullName>
        <ecNumber evidence="1">5.2.1.8</ecNumber>
    </recommendedName>
</protein>
<dbReference type="Gramene" id="CMT472CT">
    <property type="protein sequence ID" value="CMT472CT"/>
    <property type="gene ID" value="CMT472C"/>
</dbReference>
<dbReference type="Proteomes" id="UP000007014">
    <property type="component" value="Chromosome 20"/>
</dbReference>
<comment type="catalytic activity">
    <reaction evidence="1">
        <text>[protein]-peptidylproline (omega=180) = [protein]-peptidylproline (omega=0)</text>
        <dbReference type="Rhea" id="RHEA:16237"/>
        <dbReference type="Rhea" id="RHEA-COMP:10747"/>
        <dbReference type="Rhea" id="RHEA-COMP:10748"/>
        <dbReference type="ChEBI" id="CHEBI:83833"/>
        <dbReference type="ChEBI" id="CHEBI:83834"/>
        <dbReference type="EC" id="5.2.1.8"/>
    </reaction>
</comment>
<dbReference type="eggNOG" id="KOG0552">
    <property type="taxonomic scope" value="Eukaryota"/>
</dbReference>
<dbReference type="OMA" id="WSGITIA"/>
<evidence type="ECO:0000313" key="4">
    <source>
        <dbReference type="Proteomes" id="UP000007014"/>
    </source>
</evidence>
<name>M1VMP6_CYAM1</name>
<dbReference type="PANTHER" id="PTHR47598">
    <property type="entry name" value="PEPTIDYL-PROLYL CIS-TRANS ISOMERASE FKBP17-2, CHLOROPLASTIC"/>
    <property type="match status" value="1"/>
</dbReference>
<dbReference type="GeneID" id="16997676"/>
<dbReference type="SUPFAM" id="SSF54534">
    <property type="entry name" value="FKBP-like"/>
    <property type="match status" value="1"/>
</dbReference>
<accession>M1VMP6</accession>
<dbReference type="InterPro" id="IPR046357">
    <property type="entry name" value="PPIase_dom_sf"/>
</dbReference>
<dbReference type="Pfam" id="PF00254">
    <property type="entry name" value="FKBP_C"/>
    <property type="match status" value="1"/>
</dbReference>
<keyword evidence="1 3" id="KW-0413">Isomerase</keyword>
<organism evidence="3 4">
    <name type="scientific">Cyanidioschyzon merolae (strain NIES-3377 / 10D)</name>
    <name type="common">Unicellular red alga</name>
    <dbReference type="NCBI Taxonomy" id="280699"/>
    <lineage>
        <taxon>Eukaryota</taxon>
        <taxon>Rhodophyta</taxon>
        <taxon>Bangiophyceae</taxon>
        <taxon>Cyanidiales</taxon>
        <taxon>Cyanidiaceae</taxon>
        <taxon>Cyanidioschyzon</taxon>
    </lineage>
</organism>
<dbReference type="EMBL" id="AP006502">
    <property type="protein sequence ID" value="BAM83403.1"/>
    <property type="molecule type" value="Genomic_DNA"/>
</dbReference>
<gene>
    <name evidence="3" type="ORF">CYME_CMT472C</name>
</gene>
<proteinExistence type="predicted"/>
<dbReference type="Gene3D" id="3.10.50.40">
    <property type="match status" value="1"/>
</dbReference>
<reference evidence="3 4" key="1">
    <citation type="journal article" date="2004" name="Nature">
        <title>Genome sequence of the ultrasmall unicellular red alga Cyanidioschyzon merolae 10D.</title>
        <authorList>
            <person name="Matsuzaki M."/>
            <person name="Misumi O."/>
            <person name="Shin-i T."/>
            <person name="Maruyama S."/>
            <person name="Takahara M."/>
            <person name="Miyagishima S."/>
            <person name="Mori T."/>
            <person name="Nishida K."/>
            <person name="Yagisawa F."/>
            <person name="Nishida K."/>
            <person name="Yoshida Y."/>
            <person name="Nishimura Y."/>
            <person name="Nakao S."/>
            <person name="Kobayashi T."/>
            <person name="Momoyama Y."/>
            <person name="Higashiyama T."/>
            <person name="Minoda A."/>
            <person name="Sano M."/>
            <person name="Nomoto H."/>
            <person name="Oishi K."/>
            <person name="Hayashi H."/>
            <person name="Ohta F."/>
            <person name="Nishizaka S."/>
            <person name="Haga S."/>
            <person name="Miura S."/>
            <person name="Morishita T."/>
            <person name="Kabeya Y."/>
            <person name="Terasawa K."/>
            <person name="Suzuki Y."/>
            <person name="Ishii Y."/>
            <person name="Asakawa S."/>
            <person name="Takano H."/>
            <person name="Ohta N."/>
            <person name="Kuroiwa H."/>
            <person name="Tanaka K."/>
            <person name="Shimizu N."/>
            <person name="Sugano S."/>
            <person name="Sato N."/>
            <person name="Nozaki H."/>
            <person name="Ogasawara N."/>
            <person name="Kohara Y."/>
            <person name="Kuroiwa T."/>
        </authorList>
    </citation>
    <scope>NUCLEOTIDE SEQUENCE [LARGE SCALE GENOMIC DNA]</scope>
    <source>
        <strain evidence="3 4">10D</strain>
    </source>
</reference>
<evidence type="ECO:0000313" key="3">
    <source>
        <dbReference type="EMBL" id="BAM83403.1"/>
    </source>
</evidence>
<dbReference type="RefSeq" id="XP_005539439.1">
    <property type="nucleotide sequence ID" value="XM_005539382.1"/>
</dbReference>
<feature type="domain" description="PPIase FKBP-type" evidence="2">
    <location>
        <begin position="126"/>
        <end position="220"/>
    </location>
</feature>